<protein>
    <recommendedName>
        <fullName evidence="7">BHLH domain-containing protein</fullName>
    </recommendedName>
</protein>
<comment type="subcellular location">
    <subcellularLocation>
        <location evidence="1">Nucleus</location>
    </subcellularLocation>
</comment>
<evidence type="ECO:0000256" key="1">
    <source>
        <dbReference type="ARBA" id="ARBA00004123"/>
    </source>
</evidence>
<dbReference type="InterPro" id="IPR045239">
    <property type="entry name" value="bHLH95_bHLH"/>
</dbReference>
<evidence type="ECO:0000256" key="4">
    <source>
        <dbReference type="ARBA" id="ARBA00023163"/>
    </source>
</evidence>
<dbReference type="CDD" id="cd11393">
    <property type="entry name" value="bHLH_AtbHLH_like"/>
    <property type="match status" value="1"/>
</dbReference>
<keyword evidence="9" id="KW-1185">Reference proteome</keyword>
<feature type="compositionally biased region" description="Low complexity" evidence="6">
    <location>
        <begin position="463"/>
        <end position="475"/>
    </location>
</feature>
<proteinExistence type="predicted"/>
<dbReference type="EMBL" id="CM017322">
    <property type="protein sequence ID" value="KAE8007987.1"/>
    <property type="molecule type" value="Genomic_DNA"/>
</dbReference>
<name>A0A5N6QLE3_9ROSI</name>
<dbReference type="InterPro" id="IPR045865">
    <property type="entry name" value="ACT-like_dom_sf"/>
</dbReference>
<dbReference type="GO" id="GO:0003677">
    <property type="term" value="F:DNA binding"/>
    <property type="evidence" value="ECO:0007669"/>
    <property type="project" value="UniProtKB-KW"/>
</dbReference>
<dbReference type="AlphaFoldDB" id="A0A5N6QLE3"/>
<dbReference type="PROSITE" id="PS50888">
    <property type="entry name" value="BHLH"/>
    <property type="match status" value="1"/>
</dbReference>
<evidence type="ECO:0000256" key="5">
    <source>
        <dbReference type="ARBA" id="ARBA00023242"/>
    </source>
</evidence>
<evidence type="ECO:0000259" key="7">
    <source>
        <dbReference type="PROSITE" id="PS50888"/>
    </source>
</evidence>
<dbReference type="GO" id="GO:0046983">
    <property type="term" value="F:protein dimerization activity"/>
    <property type="evidence" value="ECO:0007669"/>
    <property type="project" value="InterPro"/>
</dbReference>
<dbReference type="SUPFAM" id="SSF55021">
    <property type="entry name" value="ACT-like"/>
    <property type="match status" value="1"/>
</dbReference>
<feature type="region of interest" description="Disordered" evidence="6">
    <location>
        <begin position="190"/>
        <end position="217"/>
    </location>
</feature>
<dbReference type="SMART" id="SM00353">
    <property type="entry name" value="HLH"/>
    <property type="match status" value="1"/>
</dbReference>
<evidence type="ECO:0000256" key="6">
    <source>
        <dbReference type="SAM" id="MobiDB-lite"/>
    </source>
</evidence>
<feature type="region of interest" description="Disordered" evidence="6">
    <location>
        <begin position="514"/>
        <end position="548"/>
    </location>
</feature>
<dbReference type="GO" id="GO:0005634">
    <property type="term" value="C:nucleus"/>
    <property type="evidence" value="ECO:0007669"/>
    <property type="project" value="UniProtKB-SubCell"/>
</dbReference>
<gene>
    <name evidence="8" type="ORF">FH972_004537</name>
</gene>
<feature type="compositionally biased region" description="Polar residues" evidence="6">
    <location>
        <begin position="441"/>
        <end position="458"/>
    </location>
</feature>
<dbReference type="SUPFAM" id="SSF47459">
    <property type="entry name" value="HLH, helix-loop-helix DNA-binding domain"/>
    <property type="match status" value="1"/>
</dbReference>
<feature type="region of interest" description="Disordered" evidence="6">
    <location>
        <begin position="236"/>
        <end position="270"/>
    </location>
</feature>
<evidence type="ECO:0000256" key="3">
    <source>
        <dbReference type="ARBA" id="ARBA00023125"/>
    </source>
</evidence>
<feature type="domain" description="BHLH" evidence="7">
    <location>
        <begin position="717"/>
        <end position="767"/>
    </location>
</feature>
<dbReference type="InterPro" id="IPR011598">
    <property type="entry name" value="bHLH_dom"/>
</dbReference>
<feature type="region of interest" description="Disordered" evidence="6">
    <location>
        <begin position="439"/>
        <end position="500"/>
    </location>
</feature>
<evidence type="ECO:0000313" key="8">
    <source>
        <dbReference type="EMBL" id="KAE8007987.1"/>
    </source>
</evidence>
<dbReference type="InterPro" id="IPR036638">
    <property type="entry name" value="HLH_DNA-bd_sf"/>
</dbReference>
<feature type="compositionally biased region" description="Low complexity" evidence="6">
    <location>
        <begin position="192"/>
        <end position="209"/>
    </location>
</feature>
<organism evidence="8 9">
    <name type="scientific">Carpinus fangiana</name>
    <dbReference type="NCBI Taxonomy" id="176857"/>
    <lineage>
        <taxon>Eukaryota</taxon>
        <taxon>Viridiplantae</taxon>
        <taxon>Streptophyta</taxon>
        <taxon>Embryophyta</taxon>
        <taxon>Tracheophyta</taxon>
        <taxon>Spermatophyta</taxon>
        <taxon>Magnoliopsida</taxon>
        <taxon>eudicotyledons</taxon>
        <taxon>Gunneridae</taxon>
        <taxon>Pentapetalae</taxon>
        <taxon>rosids</taxon>
        <taxon>fabids</taxon>
        <taxon>Fagales</taxon>
        <taxon>Betulaceae</taxon>
        <taxon>Carpinus</taxon>
    </lineage>
</organism>
<dbReference type="CDD" id="cd04873">
    <property type="entry name" value="ACT_UUR-ACR-like"/>
    <property type="match status" value="1"/>
</dbReference>
<dbReference type="InterPro" id="IPR044278">
    <property type="entry name" value="BHLH95-like"/>
</dbReference>
<dbReference type="Pfam" id="PF00010">
    <property type="entry name" value="HLH"/>
    <property type="match status" value="1"/>
</dbReference>
<dbReference type="GO" id="GO:0003700">
    <property type="term" value="F:DNA-binding transcription factor activity"/>
    <property type="evidence" value="ECO:0007669"/>
    <property type="project" value="InterPro"/>
</dbReference>
<feature type="compositionally biased region" description="Polar residues" evidence="6">
    <location>
        <begin position="528"/>
        <end position="548"/>
    </location>
</feature>
<dbReference type="InterPro" id="IPR054502">
    <property type="entry name" value="bHLH-TF_ACT-like_plant"/>
</dbReference>
<keyword evidence="4" id="KW-0804">Transcription</keyword>
<keyword evidence="5" id="KW-0539">Nucleus</keyword>
<dbReference type="Proteomes" id="UP000327013">
    <property type="component" value="Chromosome 2"/>
</dbReference>
<feature type="compositionally biased region" description="Low complexity" evidence="6">
    <location>
        <begin position="236"/>
        <end position="252"/>
    </location>
</feature>
<sequence length="938" mass="100065">MQGQRIAFDCISEVVDIRQGSVSNSTGMSQQTSLNNALHPVESPLSNYMVSSGETTSLNASTHDVPSFSGWNAGEPSSRLNPQSQVNDDGMKIEHGWSSSFNINSGAGPRLEEGQIEATNIPFPGRANIGLGGNRVRSGPLFMQGSSSNHIPQNVNLNAGYVGNSANSGQGIGSGLELNANKSSAVELEQISSSSASSDNIGTSSGSSSYMEDSAGGSGSSLGTWGLSCKRKALEGTSGQSYPGGTSSSSSQAENAGWHTGSARHEPSYGLFTPSQNSPNVSPAEQQNLSIGIGIRGEASDAFPSLGVTGNAEIPFRNFDRRASSGHQQEPVALNLSSRIRTAPQSARSIPFSDSLDLRSTALVSASSSGPQSQSHARHIPVLSGNVHPFHWNGASNSRVGSVSSSINSGERGPALREGLNIRSVSRNNAEIPMFLPASDVRNSANDPTSWSLATGNIGNSGGVPSTSRVGSSSSIHTLPNPTWLPRQNPPAQNQQRLSESPWSLFSSVDSEYGGRSGHFTSLPPGPSTSSQDTAMSSGPNSQGHHQQYPRSAFFMERPSDDVLGIPHSLRALAVDIEGRRRLISEIRQVLSAMRRGENLRVEELLALEERIGDVSTGLSEDTITKLMKQQKYFDIGTESPPDLEPCCICQTWAFSNSENSGGSEEKSGKKVQGSSSNSPEEMGEEGAAVPPSKKRGRGGASKNGKEKEEGKGGGESDHEIHIWTERERRKKMRNMFANLHALLPQLPAKADKSTIVDEAINYIKTLQHTLQKLQRQKLERLQGAAAFGFELQPSLITSQKLSPYNSREAFLADQGSSNNNLSINAATSSSNSLSLLQYPVIFQTWTSSNVVLNICGDEAQISVCTPKRPGLLTTICYVLEKYKIEVVSAHIISDSNRSIYMIQAHVSGASDQFQEAAFPVEEIYKQAAGEIMLCLSP</sequence>
<evidence type="ECO:0000256" key="2">
    <source>
        <dbReference type="ARBA" id="ARBA00023015"/>
    </source>
</evidence>
<keyword evidence="3" id="KW-0238">DNA-binding</keyword>
<dbReference type="OrthoDB" id="8062037at2759"/>
<reference evidence="8 9" key="1">
    <citation type="submission" date="2019-06" db="EMBL/GenBank/DDBJ databases">
        <title>A chromosomal-level reference genome of Carpinus fangiana (Coryloideae, Betulaceae).</title>
        <authorList>
            <person name="Yang X."/>
            <person name="Wang Z."/>
            <person name="Zhang L."/>
            <person name="Hao G."/>
            <person name="Liu J."/>
            <person name="Yang Y."/>
        </authorList>
    </citation>
    <scope>NUCLEOTIDE SEQUENCE [LARGE SCALE GENOMIC DNA]</scope>
    <source>
        <strain evidence="8">Cfa_2016G</strain>
        <tissue evidence="8">Leaf</tissue>
    </source>
</reference>
<feature type="compositionally biased region" description="Low complexity" evidence="6">
    <location>
        <begin position="486"/>
        <end position="497"/>
    </location>
</feature>
<feature type="compositionally biased region" description="Basic and acidic residues" evidence="6">
    <location>
        <begin position="704"/>
        <end position="722"/>
    </location>
</feature>
<dbReference type="GO" id="GO:0009960">
    <property type="term" value="P:endosperm development"/>
    <property type="evidence" value="ECO:0007669"/>
    <property type="project" value="InterPro"/>
</dbReference>
<accession>A0A5N6QLE3</accession>
<dbReference type="PANTHER" id="PTHR46772:SF8">
    <property type="entry name" value="TRANSCRIPTION FACTOR BHLH95"/>
    <property type="match status" value="1"/>
</dbReference>
<keyword evidence="2" id="KW-0805">Transcription regulation</keyword>
<feature type="region of interest" description="Disordered" evidence="6">
    <location>
        <begin position="657"/>
        <end position="722"/>
    </location>
</feature>
<dbReference type="Pfam" id="PF22754">
    <property type="entry name" value="bHLH-TF_ACT-like_plant"/>
    <property type="match status" value="1"/>
</dbReference>
<evidence type="ECO:0000313" key="9">
    <source>
        <dbReference type="Proteomes" id="UP000327013"/>
    </source>
</evidence>
<dbReference type="PANTHER" id="PTHR46772">
    <property type="entry name" value="BHLH DOMAIN-CONTAINING PROTEIN"/>
    <property type="match status" value="1"/>
</dbReference>
<dbReference type="Gene3D" id="4.10.280.10">
    <property type="entry name" value="Helix-loop-helix DNA-binding domain"/>
    <property type="match status" value="1"/>
</dbReference>